<keyword evidence="5 6" id="KW-0472">Membrane</keyword>
<feature type="transmembrane region" description="Helical" evidence="6">
    <location>
        <begin position="140"/>
        <end position="157"/>
    </location>
</feature>
<dbReference type="InterPro" id="IPR036259">
    <property type="entry name" value="MFS_trans_sf"/>
</dbReference>
<dbReference type="PANTHER" id="PTHR23501:SF191">
    <property type="entry name" value="VACUOLAR BASIC AMINO ACID TRANSPORTER 4"/>
    <property type="match status" value="1"/>
</dbReference>
<feature type="transmembrane region" description="Helical" evidence="6">
    <location>
        <begin position="100"/>
        <end position="120"/>
    </location>
</feature>
<keyword evidence="8" id="KW-1185">Reference proteome</keyword>
<feature type="transmembrane region" description="Helical" evidence="6">
    <location>
        <begin position="62"/>
        <end position="80"/>
    </location>
</feature>
<feature type="transmembrane region" description="Helical" evidence="6">
    <location>
        <begin position="280"/>
        <end position="303"/>
    </location>
</feature>
<dbReference type="Gene3D" id="1.20.1250.20">
    <property type="entry name" value="MFS general substrate transporter like domains"/>
    <property type="match status" value="1"/>
</dbReference>
<dbReference type="GO" id="GO:0015174">
    <property type="term" value="F:basic amino acid transmembrane transporter activity"/>
    <property type="evidence" value="ECO:0007669"/>
    <property type="project" value="TreeGrafter"/>
</dbReference>
<name>A0A6A7BZM5_9PEZI</name>
<proteinExistence type="predicted"/>
<dbReference type="GO" id="GO:0012505">
    <property type="term" value="C:endomembrane system"/>
    <property type="evidence" value="ECO:0007669"/>
    <property type="project" value="UniProtKB-SubCell"/>
</dbReference>
<keyword evidence="4 6" id="KW-1133">Transmembrane helix</keyword>
<evidence type="ECO:0000313" key="7">
    <source>
        <dbReference type="EMBL" id="KAF2860583.1"/>
    </source>
</evidence>
<dbReference type="SUPFAM" id="SSF103473">
    <property type="entry name" value="MFS general substrate transporter"/>
    <property type="match status" value="1"/>
</dbReference>
<dbReference type="EMBL" id="MU005980">
    <property type="protein sequence ID" value="KAF2860583.1"/>
    <property type="molecule type" value="Genomic_DNA"/>
</dbReference>
<comment type="subcellular location">
    <subcellularLocation>
        <location evidence="1">Endomembrane system</location>
        <topology evidence="1">Multi-pass membrane protein</topology>
    </subcellularLocation>
</comment>
<dbReference type="Proteomes" id="UP000799421">
    <property type="component" value="Unassembled WGS sequence"/>
</dbReference>
<feature type="transmembrane region" description="Helical" evidence="6">
    <location>
        <begin position="169"/>
        <end position="190"/>
    </location>
</feature>
<feature type="transmembrane region" description="Helical" evidence="6">
    <location>
        <begin position="239"/>
        <end position="260"/>
    </location>
</feature>
<evidence type="ECO:0000256" key="1">
    <source>
        <dbReference type="ARBA" id="ARBA00004127"/>
    </source>
</evidence>
<feature type="transmembrane region" description="Helical" evidence="6">
    <location>
        <begin position="31"/>
        <end position="50"/>
    </location>
</feature>
<dbReference type="OrthoDB" id="3437016at2759"/>
<evidence type="ECO:0000256" key="2">
    <source>
        <dbReference type="ARBA" id="ARBA00022448"/>
    </source>
</evidence>
<dbReference type="GO" id="GO:0000329">
    <property type="term" value="C:fungal-type vacuole membrane"/>
    <property type="evidence" value="ECO:0007669"/>
    <property type="project" value="TreeGrafter"/>
</dbReference>
<evidence type="ECO:0000256" key="5">
    <source>
        <dbReference type="ARBA" id="ARBA00023136"/>
    </source>
</evidence>
<evidence type="ECO:0000256" key="3">
    <source>
        <dbReference type="ARBA" id="ARBA00022692"/>
    </source>
</evidence>
<evidence type="ECO:0000313" key="8">
    <source>
        <dbReference type="Proteomes" id="UP000799421"/>
    </source>
</evidence>
<feature type="non-terminal residue" evidence="7">
    <location>
        <position position="1"/>
    </location>
</feature>
<evidence type="ECO:0000256" key="4">
    <source>
        <dbReference type="ARBA" id="ARBA00022989"/>
    </source>
</evidence>
<protein>
    <submittedName>
        <fullName evidence="7">MFS general substrate transporter</fullName>
    </submittedName>
</protein>
<sequence>QVPLIVVAGGVGVWVVDVPTRTSSVPKLQRVDFLGAITLVTSLVLFLFGLNSGGNTLPWTHPLVPTSLILGGFTLLAFVYVESRAAEPILPPRLLTHRTILSSCLANWFVSMSVYILIYYTPIYTHVVLDFTPTASGGLFIPQAAGSAFGSLAAGLIMKASGRYRLLNLASQTLNLAACAAILATFTSTVPTPLPFIFLFIMGVGYGATLTVTLIAMISATEHRNQAVVTSASYAFRSTGASVGICLAGAVFQNLVWGLLVERFGEGELREGVRLAFVGALRGVWAVALGLAAAGAGVSLGIGEHVLFGDLERRDT</sequence>
<accession>A0A6A7BZM5</accession>
<gene>
    <name evidence="7" type="ORF">K470DRAFT_216976</name>
</gene>
<evidence type="ECO:0000256" key="6">
    <source>
        <dbReference type="SAM" id="Phobius"/>
    </source>
</evidence>
<dbReference type="InterPro" id="IPR011701">
    <property type="entry name" value="MFS"/>
</dbReference>
<dbReference type="PANTHER" id="PTHR23501">
    <property type="entry name" value="MAJOR FACILITATOR SUPERFAMILY"/>
    <property type="match status" value="1"/>
</dbReference>
<keyword evidence="2" id="KW-0813">Transport</keyword>
<reference evidence="7" key="1">
    <citation type="journal article" date="2020" name="Stud. Mycol.">
        <title>101 Dothideomycetes genomes: a test case for predicting lifestyles and emergence of pathogens.</title>
        <authorList>
            <person name="Haridas S."/>
            <person name="Albert R."/>
            <person name="Binder M."/>
            <person name="Bloem J."/>
            <person name="Labutti K."/>
            <person name="Salamov A."/>
            <person name="Andreopoulos B."/>
            <person name="Baker S."/>
            <person name="Barry K."/>
            <person name="Bills G."/>
            <person name="Bluhm B."/>
            <person name="Cannon C."/>
            <person name="Castanera R."/>
            <person name="Culley D."/>
            <person name="Daum C."/>
            <person name="Ezra D."/>
            <person name="Gonzalez J."/>
            <person name="Henrissat B."/>
            <person name="Kuo A."/>
            <person name="Liang C."/>
            <person name="Lipzen A."/>
            <person name="Lutzoni F."/>
            <person name="Magnuson J."/>
            <person name="Mondo S."/>
            <person name="Nolan M."/>
            <person name="Ohm R."/>
            <person name="Pangilinan J."/>
            <person name="Park H.-J."/>
            <person name="Ramirez L."/>
            <person name="Alfaro M."/>
            <person name="Sun H."/>
            <person name="Tritt A."/>
            <person name="Yoshinaga Y."/>
            <person name="Zwiers L.-H."/>
            <person name="Turgeon B."/>
            <person name="Goodwin S."/>
            <person name="Spatafora J."/>
            <person name="Crous P."/>
            <person name="Grigoriev I."/>
        </authorList>
    </citation>
    <scope>NUCLEOTIDE SEQUENCE</scope>
    <source>
        <strain evidence="7">CBS 480.64</strain>
    </source>
</reference>
<dbReference type="AlphaFoldDB" id="A0A6A7BZM5"/>
<keyword evidence="3 6" id="KW-0812">Transmembrane</keyword>
<dbReference type="Pfam" id="PF07690">
    <property type="entry name" value="MFS_1"/>
    <property type="match status" value="1"/>
</dbReference>
<feature type="transmembrane region" description="Helical" evidence="6">
    <location>
        <begin position="196"/>
        <end position="218"/>
    </location>
</feature>
<organism evidence="7 8">
    <name type="scientific">Piedraia hortae CBS 480.64</name>
    <dbReference type="NCBI Taxonomy" id="1314780"/>
    <lineage>
        <taxon>Eukaryota</taxon>
        <taxon>Fungi</taxon>
        <taxon>Dikarya</taxon>
        <taxon>Ascomycota</taxon>
        <taxon>Pezizomycotina</taxon>
        <taxon>Dothideomycetes</taxon>
        <taxon>Dothideomycetidae</taxon>
        <taxon>Capnodiales</taxon>
        <taxon>Piedraiaceae</taxon>
        <taxon>Piedraia</taxon>
    </lineage>
</organism>